<dbReference type="InterPro" id="IPR011333">
    <property type="entry name" value="SKP1/BTB/POZ_sf"/>
</dbReference>
<gene>
    <name evidence="3" type="ORF">CPAG_02945</name>
</gene>
<dbReference type="EMBL" id="DS268110">
    <property type="protein sequence ID" value="KMM66607.1"/>
    <property type="molecule type" value="Genomic_DNA"/>
</dbReference>
<dbReference type="CDD" id="cd18186">
    <property type="entry name" value="BTB_POZ_ZBTB_KLHL-like"/>
    <property type="match status" value="1"/>
</dbReference>
<sequence>MPPIKKGKGLKGKRCDSPSSTLSSVESQASPGSHSTQTSAQPTTSRCDMDTNEGIHALFTSLKGYGYLASGQFADLTIRVADEEFKVHKVIVCGQSEFFSRMFSSDWKENVNNEVKLGEVDPSAVEAMIHFMYGIDYDSSGSSRGRVSPLFFNAQIYALAEEYEVQKLKELAKEKFATSVRACWDMDDFPPVIVEVYNTTPSADRGLRDVIVNTCVEHIEPLLLKEAFLDVLESCNHFAADIARQLASKPSKPSKPSKYRCSQCGYA</sequence>
<dbReference type="Gene3D" id="3.30.710.10">
    <property type="entry name" value="Potassium Channel Kv1.1, Chain A"/>
    <property type="match status" value="1"/>
</dbReference>
<dbReference type="Proteomes" id="UP000054567">
    <property type="component" value="Unassembled WGS sequence"/>
</dbReference>
<dbReference type="SUPFAM" id="SSF54695">
    <property type="entry name" value="POZ domain"/>
    <property type="match status" value="1"/>
</dbReference>
<accession>A0A0J6I5G6</accession>
<dbReference type="Pfam" id="PF00651">
    <property type="entry name" value="BTB"/>
    <property type="match status" value="1"/>
</dbReference>
<proteinExistence type="predicted"/>
<evidence type="ECO:0000259" key="2">
    <source>
        <dbReference type="PROSITE" id="PS50097"/>
    </source>
</evidence>
<feature type="region of interest" description="Disordered" evidence="1">
    <location>
        <begin position="1"/>
        <end position="48"/>
    </location>
</feature>
<dbReference type="InterPro" id="IPR000210">
    <property type="entry name" value="BTB/POZ_dom"/>
</dbReference>
<feature type="compositionally biased region" description="Basic residues" evidence="1">
    <location>
        <begin position="1"/>
        <end position="12"/>
    </location>
</feature>
<organism evidence="3 4">
    <name type="scientific">Coccidioides posadasii RMSCC 3488</name>
    <dbReference type="NCBI Taxonomy" id="454284"/>
    <lineage>
        <taxon>Eukaryota</taxon>
        <taxon>Fungi</taxon>
        <taxon>Dikarya</taxon>
        <taxon>Ascomycota</taxon>
        <taxon>Pezizomycotina</taxon>
        <taxon>Eurotiomycetes</taxon>
        <taxon>Eurotiomycetidae</taxon>
        <taxon>Onygenales</taxon>
        <taxon>Onygenaceae</taxon>
        <taxon>Coccidioides</taxon>
    </lineage>
</organism>
<name>A0A0J6I5G6_COCPO</name>
<feature type="domain" description="BTB" evidence="2">
    <location>
        <begin position="74"/>
        <end position="133"/>
    </location>
</feature>
<reference evidence="3 4" key="1">
    <citation type="submission" date="2007-06" db="EMBL/GenBank/DDBJ databases">
        <title>The Genome Sequence of Coccidioides posadasii RMSCC_3488.</title>
        <authorList>
            <consortium name="Coccidioides Genome Resources Consortium"/>
            <consortium name="The Broad Institute Genome Sequencing Platform"/>
            <person name="Henn M.R."/>
            <person name="Sykes S."/>
            <person name="Young S."/>
            <person name="Jaffe D."/>
            <person name="Berlin A."/>
            <person name="Alvarez P."/>
            <person name="Butler J."/>
            <person name="Gnerre S."/>
            <person name="Grabherr M."/>
            <person name="Mauceli E."/>
            <person name="Brockman W."/>
            <person name="Kodira C."/>
            <person name="Alvarado L."/>
            <person name="Zeng Q."/>
            <person name="Crawford M."/>
            <person name="Antoine C."/>
            <person name="Devon K."/>
            <person name="Galgiani J."/>
            <person name="Orsborn K."/>
            <person name="Lewis M.L."/>
            <person name="Nusbaum C."/>
            <person name="Galagan J."/>
            <person name="Birren B."/>
        </authorList>
    </citation>
    <scope>NUCLEOTIDE SEQUENCE [LARGE SCALE GENOMIC DNA]</scope>
    <source>
        <strain evidence="3 4">RMSCC 3488</strain>
    </source>
</reference>
<evidence type="ECO:0000313" key="3">
    <source>
        <dbReference type="EMBL" id="KMM66607.1"/>
    </source>
</evidence>
<dbReference type="PROSITE" id="PS50097">
    <property type="entry name" value="BTB"/>
    <property type="match status" value="1"/>
</dbReference>
<feature type="compositionally biased region" description="Polar residues" evidence="1">
    <location>
        <begin position="17"/>
        <end position="46"/>
    </location>
</feature>
<dbReference type="OrthoDB" id="6359816at2759"/>
<evidence type="ECO:0000313" key="4">
    <source>
        <dbReference type="Proteomes" id="UP000054567"/>
    </source>
</evidence>
<evidence type="ECO:0000256" key="1">
    <source>
        <dbReference type="SAM" id="MobiDB-lite"/>
    </source>
</evidence>
<reference evidence="4" key="3">
    <citation type="journal article" date="2010" name="Genome Res.">
        <title>Population genomic sequencing of Coccidioides fungi reveals recent hybridization and transposon control.</title>
        <authorList>
            <person name="Neafsey D.E."/>
            <person name="Barker B.M."/>
            <person name="Sharpton T.J."/>
            <person name="Stajich J.E."/>
            <person name="Park D.J."/>
            <person name="Whiston E."/>
            <person name="Hung C.-Y."/>
            <person name="McMahan C."/>
            <person name="White J."/>
            <person name="Sykes S."/>
            <person name="Heiman D."/>
            <person name="Young S."/>
            <person name="Zeng Q."/>
            <person name="Abouelleil A."/>
            <person name="Aftuck L."/>
            <person name="Bessette D."/>
            <person name="Brown A."/>
            <person name="FitzGerald M."/>
            <person name="Lui A."/>
            <person name="Macdonald J.P."/>
            <person name="Priest M."/>
            <person name="Orbach M.J."/>
            <person name="Galgiani J.N."/>
            <person name="Kirkland T.N."/>
            <person name="Cole G.T."/>
            <person name="Birren B.W."/>
            <person name="Henn M.R."/>
            <person name="Taylor J.W."/>
            <person name="Rounsley S.D."/>
        </authorList>
    </citation>
    <scope>NUCLEOTIDE SEQUENCE [LARGE SCALE GENOMIC DNA]</scope>
    <source>
        <strain evidence="4">RMSCC 3488</strain>
    </source>
</reference>
<reference evidence="4" key="2">
    <citation type="journal article" date="2009" name="Genome Res.">
        <title>Comparative genomic analyses of the human fungal pathogens Coccidioides and their relatives.</title>
        <authorList>
            <person name="Sharpton T.J."/>
            <person name="Stajich J.E."/>
            <person name="Rounsley S.D."/>
            <person name="Gardner M.J."/>
            <person name="Wortman J.R."/>
            <person name="Jordar V.S."/>
            <person name="Maiti R."/>
            <person name="Kodira C.D."/>
            <person name="Neafsey D.E."/>
            <person name="Zeng Q."/>
            <person name="Hung C.-Y."/>
            <person name="McMahan C."/>
            <person name="Muszewska A."/>
            <person name="Grynberg M."/>
            <person name="Mandel M.A."/>
            <person name="Kellner E.M."/>
            <person name="Barker B.M."/>
            <person name="Galgiani J.N."/>
            <person name="Orbach M.J."/>
            <person name="Kirkland T.N."/>
            <person name="Cole G.T."/>
            <person name="Henn M.R."/>
            <person name="Birren B.W."/>
            <person name="Taylor J.W."/>
        </authorList>
    </citation>
    <scope>NUCLEOTIDE SEQUENCE [LARGE SCALE GENOMIC DNA]</scope>
    <source>
        <strain evidence="4">RMSCC 3488</strain>
    </source>
</reference>
<dbReference type="AlphaFoldDB" id="A0A0J6I5G6"/>
<dbReference type="VEuPathDB" id="FungiDB:CPAG_02945"/>
<protein>
    <recommendedName>
        <fullName evidence="2">BTB domain-containing protein</fullName>
    </recommendedName>
</protein>
<dbReference type="PANTHER" id="PTHR47843">
    <property type="entry name" value="BTB DOMAIN-CONTAINING PROTEIN-RELATED"/>
    <property type="match status" value="1"/>
</dbReference>
<dbReference type="PANTHER" id="PTHR47843:SF5">
    <property type="entry name" value="BTB_POZ DOMAIN PROTEIN"/>
    <property type="match status" value="1"/>
</dbReference>
<dbReference type="SMART" id="SM00225">
    <property type="entry name" value="BTB"/>
    <property type="match status" value="1"/>
</dbReference>